<evidence type="ECO:0000259" key="2">
    <source>
        <dbReference type="Pfam" id="PF01557"/>
    </source>
</evidence>
<dbReference type="PANTHER" id="PTHR11820">
    <property type="entry name" value="ACYLPYRUVASE"/>
    <property type="match status" value="1"/>
</dbReference>
<keyword evidence="3" id="KW-0378">Hydrolase</keyword>
<dbReference type="Pfam" id="PF01557">
    <property type="entry name" value="FAA_hydrolase"/>
    <property type="match status" value="1"/>
</dbReference>
<dbReference type="Proteomes" id="UP000270272">
    <property type="component" value="Chromosome"/>
</dbReference>
<sequence>MSKYVFEPQAPVAVPVVGSDEQFPVRRVYCVGRNYAAHAREMGFDPDREPPFFFCKPADAVVPVAAGETLALAYPSQTDNYHYEIELVVAIGKQGSDIPLEQAHEYVWGYATGLDMTRRDRQMEMRQMGRPWEIGKAFDLSAPIAPLHKATDVADVNNAPIWLQVNGEDHQRSDIRHLIWSVNETISYLSGFFELQPGDLIFTGTPEGVGAVVKGDVITGNVEGLTPIAVKIV</sequence>
<proteinExistence type="predicted"/>
<dbReference type="GeneID" id="45134872"/>
<dbReference type="GO" id="GO:0046872">
    <property type="term" value="F:metal ion binding"/>
    <property type="evidence" value="ECO:0007669"/>
    <property type="project" value="UniProtKB-KW"/>
</dbReference>
<dbReference type="SUPFAM" id="SSF56529">
    <property type="entry name" value="FAH"/>
    <property type="match status" value="1"/>
</dbReference>
<dbReference type="OMA" id="NCRKVIC"/>
<accession>A0A078L793</accession>
<dbReference type="FunFam" id="3.90.850.10:FF:000005">
    <property type="entry name" value="FAA hydrolase family protein"/>
    <property type="match status" value="1"/>
</dbReference>
<dbReference type="EMBL" id="LK931336">
    <property type="protein sequence ID" value="CDZ82605.1"/>
    <property type="molecule type" value="Genomic_DNA"/>
</dbReference>
<organism evidence="3">
    <name type="scientific">Citrobacter koseri</name>
    <name type="common">Citrobacter diversus</name>
    <dbReference type="NCBI Taxonomy" id="545"/>
    <lineage>
        <taxon>Bacteria</taxon>
        <taxon>Pseudomonadati</taxon>
        <taxon>Pseudomonadota</taxon>
        <taxon>Gammaproteobacteria</taxon>
        <taxon>Enterobacterales</taxon>
        <taxon>Enterobacteriaceae</taxon>
        <taxon>Citrobacter</taxon>
    </lineage>
</organism>
<protein>
    <submittedName>
        <fullName evidence="3">FAA-hydrolase-family protein</fullName>
    </submittedName>
</protein>
<dbReference type="AlphaFoldDB" id="A0A078L793"/>
<evidence type="ECO:0000313" key="4">
    <source>
        <dbReference type="EMBL" id="VEB86185.1"/>
    </source>
</evidence>
<evidence type="ECO:0000256" key="1">
    <source>
        <dbReference type="ARBA" id="ARBA00022723"/>
    </source>
</evidence>
<dbReference type="RefSeq" id="WP_012131630.1">
    <property type="nucleotide sequence ID" value="NZ_CAYTAX010000001.1"/>
</dbReference>
<dbReference type="PATRIC" id="fig|545.11.peg.3784"/>
<dbReference type="InterPro" id="IPR011234">
    <property type="entry name" value="Fumarylacetoacetase-like_C"/>
</dbReference>
<dbReference type="GO" id="GO:0018773">
    <property type="term" value="F:acetylpyruvate hydrolase activity"/>
    <property type="evidence" value="ECO:0007669"/>
    <property type="project" value="TreeGrafter"/>
</dbReference>
<evidence type="ECO:0000313" key="5">
    <source>
        <dbReference type="Proteomes" id="UP000270272"/>
    </source>
</evidence>
<reference evidence="3" key="1">
    <citation type="submission" date="2014-06" db="EMBL/GenBank/DDBJ databases">
        <authorList>
            <person name="Urmite Genomes Urmite Genomes"/>
        </authorList>
    </citation>
    <scope>NUCLEOTIDE SEQUENCE</scope>
</reference>
<keyword evidence="1" id="KW-0479">Metal-binding</keyword>
<gene>
    <name evidence="4" type="primary">ycgM_2</name>
    <name evidence="3" type="ORF">BN1086_00684</name>
    <name evidence="4" type="ORF">NCTC11075_01038</name>
</gene>
<name>A0A078L793_CITKO</name>
<dbReference type="PANTHER" id="PTHR11820:SF90">
    <property type="entry name" value="FLUTATHIONE S-TRANSFERASE"/>
    <property type="match status" value="1"/>
</dbReference>
<dbReference type="InterPro" id="IPR036663">
    <property type="entry name" value="Fumarylacetoacetase_C_sf"/>
</dbReference>
<evidence type="ECO:0000313" key="3">
    <source>
        <dbReference type="EMBL" id="CDZ82605.1"/>
    </source>
</evidence>
<feature type="domain" description="Fumarylacetoacetase-like C-terminal" evidence="2">
    <location>
        <begin position="28"/>
        <end position="232"/>
    </location>
</feature>
<reference evidence="4 5" key="2">
    <citation type="submission" date="2018-12" db="EMBL/GenBank/DDBJ databases">
        <authorList>
            <consortium name="Pathogen Informatics"/>
        </authorList>
    </citation>
    <scope>NUCLEOTIDE SEQUENCE [LARGE SCALE GENOMIC DNA]</scope>
    <source>
        <strain evidence="4 5">NCTC11075</strain>
    </source>
</reference>
<dbReference type="EMBL" id="LR134204">
    <property type="protein sequence ID" value="VEB86185.1"/>
    <property type="molecule type" value="Genomic_DNA"/>
</dbReference>
<dbReference type="Gene3D" id="3.90.850.10">
    <property type="entry name" value="Fumarylacetoacetase-like, C-terminal domain"/>
    <property type="match status" value="1"/>
</dbReference>